<evidence type="ECO:0000256" key="2">
    <source>
        <dbReference type="PROSITE-ProRule" id="PRU00267"/>
    </source>
</evidence>
<dbReference type="InParanoid" id="T1G0X5"/>
<dbReference type="Gene3D" id="1.10.30.10">
    <property type="entry name" value="High mobility group box domain"/>
    <property type="match status" value="1"/>
</dbReference>
<feature type="domain" description="HMG box" evidence="3">
    <location>
        <begin position="11"/>
        <end position="73"/>
    </location>
</feature>
<dbReference type="OMA" id="RWKVINT"/>
<dbReference type="KEGG" id="hro:HELRODRAFT_72245"/>
<dbReference type="GO" id="GO:0003677">
    <property type="term" value="F:DNA binding"/>
    <property type="evidence" value="ECO:0007669"/>
    <property type="project" value="UniProtKB-UniRule"/>
</dbReference>
<dbReference type="InterPro" id="IPR009071">
    <property type="entry name" value="HMG_box_dom"/>
</dbReference>
<evidence type="ECO:0000313" key="5">
    <source>
        <dbReference type="EnsemblMetazoa" id="HelroP72245"/>
    </source>
</evidence>
<name>T1G0X5_HELRO</name>
<sequence>MGRVGKDLKKPKGKTSAYAFFMQATRDEQKKNSGKPLSFLKFSKKASEKWKNLFDEDRKTYKKMAANDSVRYK</sequence>
<reference evidence="5" key="3">
    <citation type="submission" date="2015-06" db="UniProtKB">
        <authorList>
            <consortium name="EnsemblMetazoa"/>
        </authorList>
    </citation>
    <scope>IDENTIFICATION</scope>
</reference>
<dbReference type="GO" id="GO:0006338">
    <property type="term" value="P:chromatin remodeling"/>
    <property type="evidence" value="ECO:0000318"/>
    <property type="project" value="GO_Central"/>
</dbReference>
<dbReference type="eggNOG" id="KOG0381">
    <property type="taxonomic scope" value="Eukaryota"/>
</dbReference>
<dbReference type="EMBL" id="KB095858">
    <property type="protein sequence ID" value="ESO11078.1"/>
    <property type="molecule type" value="Genomic_DNA"/>
</dbReference>
<dbReference type="RefSeq" id="XP_009011347.1">
    <property type="nucleotide sequence ID" value="XM_009013099.1"/>
</dbReference>
<organism evidence="5 6">
    <name type="scientific">Helobdella robusta</name>
    <name type="common">Californian leech</name>
    <dbReference type="NCBI Taxonomy" id="6412"/>
    <lineage>
        <taxon>Eukaryota</taxon>
        <taxon>Metazoa</taxon>
        <taxon>Spiralia</taxon>
        <taxon>Lophotrochozoa</taxon>
        <taxon>Annelida</taxon>
        <taxon>Clitellata</taxon>
        <taxon>Hirudinea</taxon>
        <taxon>Rhynchobdellida</taxon>
        <taxon>Glossiphoniidae</taxon>
        <taxon>Helobdella</taxon>
    </lineage>
</organism>
<gene>
    <name evidence="5" type="primary">20214723</name>
    <name evidence="4" type="ORF">HELRODRAFT_72245</name>
</gene>
<dbReference type="GeneID" id="20214723"/>
<accession>T1G0X5</accession>
<dbReference type="STRING" id="6412.T1G0X5"/>
<dbReference type="Pfam" id="PF09011">
    <property type="entry name" value="HMG_box_2"/>
    <property type="match status" value="1"/>
</dbReference>
<protein>
    <recommendedName>
        <fullName evidence="3">HMG box domain-containing protein</fullName>
    </recommendedName>
</protein>
<keyword evidence="1 2" id="KW-0238">DNA-binding</keyword>
<reference evidence="6" key="1">
    <citation type="submission" date="2012-12" db="EMBL/GenBank/DDBJ databases">
        <authorList>
            <person name="Hellsten U."/>
            <person name="Grimwood J."/>
            <person name="Chapman J.A."/>
            <person name="Shapiro H."/>
            <person name="Aerts A."/>
            <person name="Otillar R.P."/>
            <person name="Terry A.Y."/>
            <person name="Boore J.L."/>
            <person name="Simakov O."/>
            <person name="Marletaz F."/>
            <person name="Cho S.-J."/>
            <person name="Edsinger-Gonzales E."/>
            <person name="Havlak P."/>
            <person name="Kuo D.-H."/>
            <person name="Larsson T."/>
            <person name="Lv J."/>
            <person name="Arendt D."/>
            <person name="Savage R."/>
            <person name="Osoegawa K."/>
            <person name="de Jong P."/>
            <person name="Lindberg D.R."/>
            <person name="Seaver E.C."/>
            <person name="Weisblat D.A."/>
            <person name="Putnam N.H."/>
            <person name="Grigoriev I.V."/>
            <person name="Rokhsar D.S."/>
        </authorList>
    </citation>
    <scope>NUCLEOTIDE SEQUENCE</scope>
</reference>
<evidence type="ECO:0000256" key="1">
    <source>
        <dbReference type="ARBA" id="ARBA00023125"/>
    </source>
</evidence>
<evidence type="ECO:0000313" key="4">
    <source>
        <dbReference type="EMBL" id="ESO11078.1"/>
    </source>
</evidence>
<feature type="DNA-binding region" description="HMG box" evidence="2">
    <location>
        <begin position="11"/>
        <end position="73"/>
    </location>
</feature>
<dbReference type="FunFam" id="1.10.30.10:FF:000073">
    <property type="entry name" value="High mobility group protein 1 homolog"/>
    <property type="match status" value="1"/>
</dbReference>
<dbReference type="InterPro" id="IPR050342">
    <property type="entry name" value="HMGB"/>
</dbReference>
<proteinExistence type="predicted"/>
<dbReference type="PANTHER" id="PTHR48112">
    <property type="entry name" value="HIGH MOBILITY GROUP PROTEIN DSP1"/>
    <property type="match status" value="1"/>
</dbReference>
<dbReference type="Proteomes" id="UP000015101">
    <property type="component" value="Unassembled WGS sequence"/>
</dbReference>
<dbReference type="HOGENOM" id="CLU_082854_4_0_1"/>
<keyword evidence="2" id="KW-0539">Nucleus</keyword>
<evidence type="ECO:0000259" key="3">
    <source>
        <dbReference type="PROSITE" id="PS50118"/>
    </source>
</evidence>
<dbReference type="AlphaFoldDB" id="T1G0X5"/>
<reference evidence="4 6" key="2">
    <citation type="journal article" date="2013" name="Nature">
        <title>Insights into bilaterian evolution from three spiralian genomes.</title>
        <authorList>
            <person name="Simakov O."/>
            <person name="Marletaz F."/>
            <person name="Cho S.J."/>
            <person name="Edsinger-Gonzales E."/>
            <person name="Havlak P."/>
            <person name="Hellsten U."/>
            <person name="Kuo D.H."/>
            <person name="Larsson T."/>
            <person name="Lv J."/>
            <person name="Arendt D."/>
            <person name="Savage R."/>
            <person name="Osoegawa K."/>
            <person name="de Jong P."/>
            <person name="Grimwood J."/>
            <person name="Chapman J.A."/>
            <person name="Shapiro H."/>
            <person name="Aerts A."/>
            <person name="Otillar R.P."/>
            <person name="Terry A.Y."/>
            <person name="Boore J.L."/>
            <person name="Grigoriev I.V."/>
            <person name="Lindberg D.R."/>
            <person name="Seaver E.C."/>
            <person name="Weisblat D.A."/>
            <person name="Putnam N.H."/>
            <person name="Rokhsar D.S."/>
        </authorList>
    </citation>
    <scope>NUCLEOTIDE SEQUENCE</scope>
</reference>
<dbReference type="PANTHER" id="PTHR48112:SF22">
    <property type="entry name" value="MITOCHONDRIAL TRANSCRIPTION FACTOR A, ISOFORM B"/>
    <property type="match status" value="1"/>
</dbReference>
<dbReference type="SUPFAM" id="SSF47095">
    <property type="entry name" value="HMG-box"/>
    <property type="match status" value="1"/>
</dbReference>
<keyword evidence="6" id="KW-1185">Reference proteome</keyword>
<dbReference type="EnsemblMetazoa" id="HelroT72245">
    <property type="protein sequence ID" value="HelroP72245"/>
    <property type="gene ID" value="HelroG72245"/>
</dbReference>
<dbReference type="PROSITE" id="PS50118">
    <property type="entry name" value="HMG_BOX_2"/>
    <property type="match status" value="1"/>
</dbReference>
<dbReference type="GO" id="GO:0005634">
    <property type="term" value="C:nucleus"/>
    <property type="evidence" value="ECO:0000318"/>
    <property type="project" value="GO_Central"/>
</dbReference>
<dbReference type="FunCoup" id="T1G0X5">
    <property type="interactions" value="169"/>
</dbReference>
<dbReference type="OrthoDB" id="1919336at2759"/>
<dbReference type="InterPro" id="IPR036910">
    <property type="entry name" value="HMG_box_dom_sf"/>
</dbReference>
<dbReference type="EMBL" id="AMQM01002818">
    <property type="status" value="NOT_ANNOTATED_CDS"/>
    <property type="molecule type" value="Genomic_DNA"/>
</dbReference>
<dbReference type="CTD" id="20214723"/>
<evidence type="ECO:0000313" key="6">
    <source>
        <dbReference type="Proteomes" id="UP000015101"/>
    </source>
</evidence>